<evidence type="ECO:0000256" key="2">
    <source>
        <dbReference type="ARBA" id="ARBA00007613"/>
    </source>
</evidence>
<comment type="similarity">
    <text evidence="2">Belongs to the outer membrane factor (OMF) (TC 1.B.17) family.</text>
</comment>
<accession>L0K7S8</accession>
<evidence type="ECO:0000256" key="8">
    <source>
        <dbReference type="SAM" id="Coils"/>
    </source>
</evidence>
<keyword evidence="8" id="KW-0175">Coiled coil</keyword>
<evidence type="ECO:0000313" key="10">
    <source>
        <dbReference type="Proteomes" id="UP000010880"/>
    </source>
</evidence>
<dbReference type="EMBL" id="CP003359">
    <property type="protein sequence ID" value="AGB41307.1"/>
    <property type="molecule type" value="Genomic_DNA"/>
</dbReference>
<evidence type="ECO:0000256" key="5">
    <source>
        <dbReference type="ARBA" id="ARBA00022692"/>
    </source>
</evidence>
<dbReference type="InterPro" id="IPR051906">
    <property type="entry name" value="TolC-like"/>
</dbReference>
<comment type="subcellular location">
    <subcellularLocation>
        <location evidence="1">Cell outer membrane</location>
    </subcellularLocation>
</comment>
<feature type="coiled-coil region" evidence="8">
    <location>
        <begin position="221"/>
        <end position="248"/>
    </location>
</feature>
<reference evidence="10" key="1">
    <citation type="submission" date="2012-02" db="EMBL/GenBank/DDBJ databases">
        <title>The complete genome of Halobacteroides halobius DSM 5150.</title>
        <authorList>
            <person name="Lucas S."/>
            <person name="Copeland A."/>
            <person name="Lapidus A."/>
            <person name="Glavina del Rio T."/>
            <person name="Dalin E."/>
            <person name="Tice H."/>
            <person name="Bruce D."/>
            <person name="Goodwin L."/>
            <person name="Pitluck S."/>
            <person name="Peters L."/>
            <person name="Mikhailova N."/>
            <person name="Gu W."/>
            <person name="Kyrpides N."/>
            <person name="Mavromatis K."/>
            <person name="Ivanova N."/>
            <person name="Brettin T."/>
            <person name="Detter J.C."/>
            <person name="Han C."/>
            <person name="Larimer F."/>
            <person name="Land M."/>
            <person name="Hauser L."/>
            <person name="Markowitz V."/>
            <person name="Cheng J.-F."/>
            <person name="Hugenholtz P."/>
            <person name="Woyke T."/>
            <person name="Wu D."/>
            <person name="Tindall B."/>
            <person name="Pomrenke H."/>
            <person name="Brambilla E."/>
            <person name="Klenk H.-P."/>
            <person name="Eisen J.A."/>
        </authorList>
    </citation>
    <scope>NUCLEOTIDE SEQUENCE [LARGE SCALE GENOMIC DNA]</scope>
    <source>
        <strain evidence="10">ATCC 35273 / DSM 5150 / MD-1</strain>
    </source>
</reference>
<dbReference type="Gene3D" id="1.20.1600.10">
    <property type="entry name" value="Outer membrane efflux proteins (OEP)"/>
    <property type="match status" value="1"/>
</dbReference>
<dbReference type="GO" id="GO:1990281">
    <property type="term" value="C:efflux pump complex"/>
    <property type="evidence" value="ECO:0007669"/>
    <property type="project" value="TreeGrafter"/>
</dbReference>
<keyword evidence="10" id="KW-1185">Reference proteome</keyword>
<proteinExistence type="inferred from homology"/>
<keyword evidence="3" id="KW-0813">Transport</keyword>
<organism evidence="9 10">
    <name type="scientific">Halobacteroides halobius (strain ATCC 35273 / DSM 5150 / MD-1)</name>
    <dbReference type="NCBI Taxonomy" id="748449"/>
    <lineage>
        <taxon>Bacteria</taxon>
        <taxon>Bacillati</taxon>
        <taxon>Bacillota</taxon>
        <taxon>Clostridia</taxon>
        <taxon>Halanaerobiales</taxon>
        <taxon>Halobacteroidaceae</taxon>
        <taxon>Halobacteroides</taxon>
    </lineage>
</organism>
<sequence>MVLAKNKLLIILVMTTLVLVNSNISLAAELTFKEAIELGLKNNLAITKAESNVRQLQRDLKRIKAGANWQVDLEGANGKNIFQVSKGGGNSLKFSLAGTKSYWSGLTLTPQFNFKDQDLSQGELLDNNLNFSLSATQSIYPQLPVKSKQNYLKTKLKLQTARKKLADIKNDKLITWANNYLSLKRQKKRYKLAQVKSKLAQRKLAHSLAHQKINEVGKIAVLSAKANLKDAQYNLKKIENKYQQAQQNLFNQLGLSLNNDLVLTNNSHYMKKLKKIADSFLPKLDDKSKLIALAKNNNLKLLQNKINQQSLKYDLRWQKLKNKPTVNLNGYYDSNNWNLGIAISYNLFNGGKKELKTKNLTKKLNFFNQKYQSLIKDLKLKVDGLINEIKANKINLAAQKLRLKKARLNNQIAKKQFEEGLFAQVAWQEKKIALNEVRINWQAAKDKLLISKLELIDYIGRELK</sequence>
<feature type="coiled-coil region" evidence="8">
    <location>
        <begin position="368"/>
        <end position="418"/>
    </location>
</feature>
<evidence type="ECO:0000256" key="7">
    <source>
        <dbReference type="ARBA" id="ARBA00023237"/>
    </source>
</evidence>
<dbReference type="SUPFAM" id="SSF56954">
    <property type="entry name" value="Outer membrane efflux proteins (OEP)"/>
    <property type="match status" value="1"/>
</dbReference>
<dbReference type="InterPro" id="IPR003423">
    <property type="entry name" value="OMP_efflux"/>
</dbReference>
<dbReference type="GO" id="GO:0015288">
    <property type="term" value="F:porin activity"/>
    <property type="evidence" value="ECO:0007669"/>
    <property type="project" value="TreeGrafter"/>
</dbReference>
<keyword evidence="7" id="KW-0998">Cell outer membrane</keyword>
<dbReference type="KEGG" id="hhl:Halha_1362"/>
<keyword evidence="6" id="KW-0472">Membrane</keyword>
<dbReference type="RefSeq" id="WP_015327029.1">
    <property type="nucleotide sequence ID" value="NC_019978.1"/>
</dbReference>
<dbReference type="GO" id="GO:0015562">
    <property type="term" value="F:efflux transmembrane transporter activity"/>
    <property type="evidence" value="ECO:0007669"/>
    <property type="project" value="InterPro"/>
</dbReference>
<evidence type="ECO:0000256" key="6">
    <source>
        <dbReference type="ARBA" id="ARBA00023136"/>
    </source>
</evidence>
<name>L0K7S8_HALHC</name>
<keyword evidence="4" id="KW-1134">Transmembrane beta strand</keyword>
<evidence type="ECO:0000256" key="4">
    <source>
        <dbReference type="ARBA" id="ARBA00022452"/>
    </source>
</evidence>
<dbReference type="OrthoDB" id="2111475at2"/>
<evidence type="ECO:0000256" key="1">
    <source>
        <dbReference type="ARBA" id="ARBA00004442"/>
    </source>
</evidence>
<dbReference type="eggNOG" id="COG1538">
    <property type="taxonomic scope" value="Bacteria"/>
</dbReference>
<dbReference type="STRING" id="748449.Halha_1362"/>
<dbReference type="AlphaFoldDB" id="L0K7S8"/>
<dbReference type="GO" id="GO:0009279">
    <property type="term" value="C:cell outer membrane"/>
    <property type="evidence" value="ECO:0007669"/>
    <property type="project" value="UniProtKB-SubCell"/>
</dbReference>
<protein>
    <submittedName>
        <fullName evidence="9">Outer membrane protein</fullName>
    </submittedName>
</protein>
<evidence type="ECO:0000313" key="9">
    <source>
        <dbReference type="EMBL" id="AGB41307.1"/>
    </source>
</evidence>
<dbReference type="PANTHER" id="PTHR30026:SF20">
    <property type="entry name" value="OUTER MEMBRANE PROTEIN TOLC"/>
    <property type="match status" value="1"/>
</dbReference>
<dbReference type="HOGENOM" id="CLU_580912_0_0_9"/>
<gene>
    <name evidence="9" type="ordered locus">Halha_1362</name>
</gene>
<evidence type="ECO:0000256" key="3">
    <source>
        <dbReference type="ARBA" id="ARBA00022448"/>
    </source>
</evidence>
<dbReference type="Pfam" id="PF02321">
    <property type="entry name" value="OEP"/>
    <property type="match status" value="1"/>
</dbReference>
<dbReference type="Proteomes" id="UP000010880">
    <property type="component" value="Chromosome"/>
</dbReference>
<dbReference type="PANTHER" id="PTHR30026">
    <property type="entry name" value="OUTER MEMBRANE PROTEIN TOLC"/>
    <property type="match status" value="1"/>
</dbReference>
<keyword evidence="5" id="KW-0812">Transmembrane</keyword>